<dbReference type="Proteomes" id="UP000191554">
    <property type="component" value="Unassembled WGS sequence"/>
</dbReference>
<gene>
    <name evidence="3" type="ORF">CLHUN_02820</name>
</gene>
<dbReference type="RefSeq" id="WP_080062776.1">
    <property type="nucleotide sequence ID" value="NZ_MZGX01000001.1"/>
</dbReference>
<protein>
    <submittedName>
        <fullName evidence="3">Uncharacterized protein</fullName>
    </submittedName>
</protein>
<evidence type="ECO:0000313" key="4">
    <source>
        <dbReference type="Proteomes" id="UP000191554"/>
    </source>
</evidence>
<keyword evidence="2" id="KW-0812">Transmembrane</keyword>
<dbReference type="STRING" id="48256.CLHUN_02820"/>
<keyword evidence="2" id="KW-1133">Transmembrane helix</keyword>
<evidence type="ECO:0000313" key="3">
    <source>
        <dbReference type="EMBL" id="OPX46463.1"/>
    </source>
</evidence>
<feature type="region of interest" description="Disordered" evidence="1">
    <location>
        <begin position="271"/>
        <end position="319"/>
    </location>
</feature>
<sequence>MNSKTRQYKFKFIALILAAVVLITSVPLAFWGFGKKDANAMNSASQEDKRIATEISNETGFSVEEVFNYKIAGRSWSQVLDILRTTSRLTDAGGKSDKNSVLLSNGLDDEFISKLKKEGFSQQQIIDAKMLAERVALQLQDIASYNARTQAKPAEAPGADNNESNKDKIEAYAELAKKIDYKNAIYFMLKLKSDFGSYESALDEYLCSLQLELDMEEYIKDKKAYLDKKEDKSLLLNGKEIITLRKIEEKNIEILQKDNMEVQSEIFPSLDKKAGEQHAAQDSRNPLPDVPQADAGAVKPKNPTAEVMDEINKINPVGK</sequence>
<evidence type="ECO:0000256" key="2">
    <source>
        <dbReference type="SAM" id="Phobius"/>
    </source>
</evidence>
<feature type="compositionally biased region" description="Basic and acidic residues" evidence="1">
    <location>
        <begin position="271"/>
        <end position="281"/>
    </location>
</feature>
<feature type="transmembrane region" description="Helical" evidence="2">
    <location>
        <begin position="12"/>
        <end position="33"/>
    </location>
</feature>
<organism evidence="3 4">
    <name type="scientific">Ruminiclostridium hungatei</name>
    <name type="common">Clostridium hungatei</name>
    <dbReference type="NCBI Taxonomy" id="48256"/>
    <lineage>
        <taxon>Bacteria</taxon>
        <taxon>Bacillati</taxon>
        <taxon>Bacillota</taxon>
        <taxon>Clostridia</taxon>
        <taxon>Eubacteriales</taxon>
        <taxon>Oscillospiraceae</taxon>
        <taxon>Ruminiclostridium</taxon>
    </lineage>
</organism>
<accession>A0A1V4SRP9</accession>
<reference evidence="3 4" key="1">
    <citation type="submission" date="2017-03" db="EMBL/GenBank/DDBJ databases">
        <title>Genome sequence of Clostridium hungatei DSM 14427.</title>
        <authorList>
            <person name="Poehlein A."/>
            <person name="Daniel R."/>
        </authorList>
    </citation>
    <scope>NUCLEOTIDE SEQUENCE [LARGE SCALE GENOMIC DNA]</scope>
    <source>
        <strain evidence="3 4">DSM 14427</strain>
    </source>
</reference>
<keyword evidence="2" id="KW-0472">Membrane</keyword>
<name>A0A1V4SRP9_RUMHU</name>
<proteinExistence type="predicted"/>
<evidence type="ECO:0000256" key="1">
    <source>
        <dbReference type="SAM" id="MobiDB-lite"/>
    </source>
</evidence>
<keyword evidence="4" id="KW-1185">Reference proteome</keyword>
<dbReference type="OrthoDB" id="2649413at2"/>
<dbReference type="EMBL" id="MZGX01000001">
    <property type="protein sequence ID" value="OPX46463.1"/>
    <property type="molecule type" value="Genomic_DNA"/>
</dbReference>
<dbReference type="AlphaFoldDB" id="A0A1V4SRP9"/>
<comment type="caution">
    <text evidence="3">The sequence shown here is derived from an EMBL/GenBank/DDBJ whole genome shotgun (WGS) entry which is preliminary data.</text>
</comment>